<dbReference type="PROSITE" id="PS00108">
    <property type="entry name" value="PROTEIN_KINASE_ST"/>
    <property type="match status" value="1"/>
</dbReference>
<dbReference type="AlphaFoldDB" id="A0A2T5MJ16"/>
<evidence type="ECO:0000313" key="8">
    <source>
        <dbReference type="Proteomes" id="UP000244248"/>
    </source>
</evidence>
<keyword evidence="3" id="KW-0418">Kinase</keyword>
<organism evidence="7 8">
    <name type="scientific">Stenotrophobium rhamnosiphilum</name>
    <dbReference type="NCBI Taxonomy" id="2029166"/>
    <lineage>
        <taxon>Bacteria</taxon>
        <taxon>Pseudomonadati</taxon>
        <taxon>Pseudomonadota</taxon>
        <taxon>Gammaproteobacteria</taxon>
        <taxon>Nevskiales</taxon>
        <taxon>Nevskiaceae</taxon>
        <taxon>Stenotrophobium</taxon>
    </lineage>
</organism>
<keyword evidence="5" id="KW-0812">Transmembrane</keyword>
<dbReference type="PROSITE" id="PS50011">
    <property type="entry name" value="PROTEIN_KINASE_DOM"/>
    <property type="match status" value="1"/>
</dbReference>
<name>A0A2T5MJ16_9GAMM</name>
<dbReference type="InterPro" id="IPR000719">
    <property type="entry name" value="Prot_kinase_dom"/>
</dbReference>
<dbReference type="RefSeq" id="WP_107938280.1">
    <property type="nucleotide sequence ID" value="NZ_QANS01000001.1"/>
</dbReference>
<dbReference type="InterPro" id="IPR011009">
    <property type="entry name" value="Kinase-like_dom_sf"/>
</dbReference>
<evidence type="ECO:0000256" key="2">
    <source>
        <dbReference type="ARBA" id="ARBA00022741"/>
    </source>
</evidence>
<dbReference type="GO" id="GO:0005524">
    <property type="term" value="F:ATP binding"/>
    <property type="evidence" value="ECO:0007669"/>
    <property type="project" value="UniProtKB-KW"/>
</dbReference>
<keyword evidence="8" id="KW-1185">Reference proteome</keyword>
<dbReference type="SMART" id="SM00220">
    <property type="entry name" value="S_TKc"/>
    <property type="match status" value="1"/>
</dbReference>
<keyword evidence="2" id="KW-0547">Nucleotide-binding</keyword>
<dbReference type="Proteomes" id="UP000244248">
    <property type="component" value="Unassembled WGS sequence"/>
</dbReference>
<keyword evidence="1" id="KW-0808">Transferase</keyword>
<evidence type="ECO:0000256" key="3">
    <source>
        <dbReference type="ARBA" id="ARBA00022777"/>
    </source>
</evidence>
<dbReference type="Gene3D" id="3.30.200.20">
    <property type="entry name" value="Phosphorylase Kinase, domain 1"/>
    <property type="match status" value="1"/>
</dbReference>
<feature type="transmembrane region" description="Helical" evidence="5">
    <location>
        <begin position="374"/>
        <end position="394"/>
    </location>
</feature>
<keyword evidence="5" id="KW-0472">Membrane</keyword>
<gene>
    <name evidence="7" type="ORF">CJD38_00110</name>
</gene>
<accession>A0A2T5MJ16</accession>
<keyword evidence="4" id="KW-0067">ATP-binding</keyword>
<evidence type="ECO:0000259" key="6">
    <source>
        <dbReference type="PROSITE" id="PS50011"/>
    </source>
</evidence>
<reference evidence="7 8" key="1">
    <citation type="submission" date="2018-04" db="EMBL/GenBank/DDBJ databases">
        <title>Novel species isolated from glacier.</title>
        <authorList>
            <person name="Liu Q."/>
            <person name="Xin Y.-H."/>
        </authorList>
    </citation>
    <scope>NUCLEOTIDE SEQUENCE [LARGE SCALE GENOMIC DNA]</scope>
    <source>
        <strain evidence="7 8">GT1R17</strain>
    </source>
</reference>
<evidence type="ECO:0000256" key="5">
    <source>
        <dbReference type="SAM" id="Phobius"/>
    </source>
</evidence>
<evidence type="ECO:0000256" key="4">
    <source>
        <dbReference type="ARBA" id="ARBA00022840"/>
    </source>
</evidence>
<evidence type="ECO:0000256" key="1">
    <source>
        <dbReference type="ARBA" id="ARBA00022679"/>
    </source>
</evidence>
<sequence length="396" mass="43839">MFQKHCPGCFENKQGLAACPYCSYDESEPRSPLLLPHGTQLANTYRIGRVLGRPGGFGVTYLAWDSHLQQRVAVKEYLPRDKVARDPVSLQMNVHVPDQVAHFNFGLDQFLSEARMIAKFDHPNIVRVRNFFRAYGTAYLVMDYYEGRSLGDYLASLEHPVEPTAAVQMMLSVLDGLQFVHDRGVLHRDVKPHNIYMTSTGRVILLDFGAARQAAGISVDSISVVLSEGYAPLEQYQKNSPQGPWTDIYGVAATLYRMLKGGPPAVALDRLGADPLDADFELPERLAVVLRKALALRPHERYTSALEFKQALMSALDITDQKHAHVTQTLQGSVEPETKTVAWGNPSDPSQLNKRDASPTIVTSTVVPTPWGPAWLIAAAIVLGAVIISLPLWLNR</sequence>
<protein>
    <recommendedName>
        <fullName evidence="6">Protein kinase domain-containing protein</fullName>
    </recommendedName>
</protein>
<dbReference type="Pfam" id="PF00069">
    <property type="entry name" value="Pkinase"/>
    <property type="match status" value="1"/>
</dbReference>
<dbReference type="Gene3D" id="1.10.510.10">
    <property type="entry name" value="Transferase(Phosphotransferase) domain 1"/>
    <property type="match status" value="1"/>
</dbReference>
<comment type="caution">
    <text evidence="7">The sequence shown here is derived from an EMBL/GenBank/DDBJ whole genome shotgun (WGS) entry which is preliminary data.</text>
</comment>
<dbReference type="PANTHER" id="PTHR43289:SF34">
    <property type="entry name" value="SERINE_THREONINE-PROTEIN KINASE YBDM-RELATED"/>
    <property type="match status" value="1"/>
</dbReference>
<dbReference type="InterPro" id="IPR008271">
    <property type="entry name" value="Ser/Thr_kinase_AS"/>
</dbReference>
<dbReference type="PANTHER" id="PTHR43289">
    <property type="entry name" value="MITOGEN-ACTIVATED PROTEIN KINASE KINASE KINASE 20-RELATED"/>
    <property type="match status" value="1"/>
</dbReference>
<keyword evidence="5" id="KW-1133">Transmembrane helix</keyword>
<evidence type="ECO:0000313" key="7">
    <source>
        <dbReference type="EMBL" id="PTU32571.1"/>
    </source>
</evidence>
<dbReference type="GO" id="GO:0004674">
    <property type="term" value="F:protein serine/threonine kinase activity"/>
    <property type="evidence" value="ECO:0007669"/>
    <property type="project" value="TreeGrafter"/>
</dbReference>
<dbReference type="OrthoDB" id="9801841at2"/>
<dbReference type="CDD" id="cd14014">
    <property type="entry name" value="STKc_PknB_like"/>
    <property type="match status" value="1"/>
</dbReference>
<proteinExistence type="predicted"/>
<feature type="domain" description="Protein kinase" evidence="6">
    <location>
        <begin position="45"/>
        <end position="313"/>
    </location>
</feature>
<dbReference type="SUPFAM" id="SSF56112">
    <property type="entry name" value="Protein kinase-like (PK-like)"/>
    <property type="match status" value="1"/>
</dbReference>
<dbReference type="EMBL" id="QANS01000001">
    <property type="protein sequence ID" value="PTU32571.1"/>
    <property type="molecule type" value="Genomic_DNA"/>
</dbReference>